<dbReference type="RefSeq" id="WP_053432935.1">
    <property type="nucleotide sequence ID" value="NZ_LGUF01000007.1"/>
</dbReference>
<dbReference type="EMBL" id="LGUF01000007">
    <property type="protein sequence ID" value="KON85541.1"/>
    <property type="molecule type" value="Genomic_DNA"/>
</dbReference>
<evidence type="ECO:0000313" key="2">
    <source>
        <dbReference type="EMBL" id="KON85541.1"/>
    </source>
</evidence>
<keyword evidence="1" id="KW-0472">Membrane</keyword>
<keyword evidence="3" id="KW-1185">Reference proteome</keyword>
<accession>A0A0M0G7Y9</accession>
<sequence>MAEKEFNQTFDGDSPKQYVKSIGESMSTDYRQMAGLVPLMILLLGAYVIIGPAVYMQQYAYFLWIK</sequence>
<name>A0A0M0G7Y9_SPOGL</name>
<keyword evidence="1" id="KW-1133">Transmembrane helix</keyword>
<dbReference type="PATRIC" id="fig|1459.3.peg.188"/>
<organism evidence="2 3">
    <name type="scientific">Sporosarcina globispora</name>
    <name type="common">Bacillus globisporus</name>
    <dbReference type="NCBI Taxonomy" id="1459"/>
    <lineage>
        <taxon>Bacteria</taxon>
        <taxon>Bacillati</taxon>
        <taxon>Bacillota</taxon>
        <taxon>Bacilli</taxon>
        <taxon>Bacillales</taxon>
        <taxon>Caryophanaceae</taxon>
        <taxon>Sporosarcina</taxon>
    </lineage>
</organism>
<proteinExistence type="predicted"/>
<dbReference type="AlphaFoldDB" id="A0A0M0G7Y9"/>
<protein>
    <submittedName>
        <fullName evidence="2">Uncharacterized protein</fullName>
    </submittedName>
</protein>
<dbReference type="STRING" id="1459.AF332_00880"/>
<feature type="transmembrane region" description="Helical" evidence="1">
    <location>
        <begin position="36"/>
        <end position="56"/>
    </location>
</feature>
<evidence type="ECO:0000313" key="3">
    <source>
        <dbReference type="Proteomes" id="UP000037109"/>
    </source>
</evidence>
<comment type="caution">
    <text evidence="2">The sequence shown here is derived from an EMBL/GenBank/DDBJ whole genome shotgun (WGS) entry which is preliminary data.</text>
</comment>
<keyword evidence="1" id="KW-0812">Transmembrane</keyword>
<evidence type="ECO:0000256" key="1">
    <source>
        <dbReference type="SAM" id="Phobius"/>
    </source>
</evidence>
<dbReference type="Proteomes" id="UP000037109">
    <property type="component" value="Unassembled WGS sequence"/>
</dbReference>
<reference evidence="3" key="1">
    <citation type="submission" date="2015-07" db="EMBL/GenBank/DDBJ databases">
        <title>Fjat-10036 dsm4.</title>
        <authorList>
            <person name="Liu B."/>
            <person name="Wang J."/>
            <person name="Zhu Y."/>
            <person name="Liu G."/>
            <person name="Chen Q."/>
            <person name="Chen Z."/>
            <person name="Lan J."/>
            <person name="Che J."/>
            <person name="Ge C."/>
            <person name="Shi H."/>
            <person name="Pan Z."/>
            <person name="Liu X."/>
        </authorList>
    </citation>
    <scope>NUCLEOTIDE SEQUENCE [LARGE SCALE GENOMIC DNA]</scope>
    <source>
        <strain evidence="3">DSM 4</strain>
    </source>
</reference>
<dbReference type="OrthoDB" id="1750748at2"/>
<gene>
    <name evidence="2" type="ORF">AF332_00880</name>
</gene>